<dbReference type="EC" id="5.1.3.4" evidence="4"/>
<dbReference type="Proteomes" id="UP000014216">
    <property type="component" value="Unassembled WGS sequence"/>
</dbReference>
<dbReference type="OrthoDB" id="5392660at2"/>
<dbReference type="PANTHER" id="PTHR22789:SF0">
    <property type="entry name" value="3-OXO-TETRONATE 4-PHOSPHATE DECARBOXYLASE-RELATED"/>
    <property type="match status" value="1"/>
</dbReference>
<name>S0G3J1_9BACT</name>
<accession>S0G3J1</accession>
<dbReference type="Pfam" id="PF00596">
    <property type="entry name" value="Aldolase_II"/>
    <property type="match status" value="1"/>
</dbReference>
<dbReference type="PATRIC" id="fig|1286635.3.peg.3425"/>
<keyword evidence="4" id="KW-0413">Isomerase</keyword>
<keyword evidence="1" id="KW-0479">Metal-binding</keyword>
<evidence type="ECO:0000256" key="2">
    <source>
        <dbReference type="ARBA" id="ARBA00023239"/>
    </source>
</evidence>
<evidence type="ECO:0000259" key="3">
    <source>
        <dbReference type="SMART" id="SM01007"/>
    </source>
</evidence>
<dbReference type="SUPFAM" id="SSF53639">
    <property type="entry name" value="AraD/HMP-PK domain-like"/>
    <property type="match status" value="1"/>
</dbReference>
<evidence type="ECO:0000256" key="1">
    <source>
        <dbReference type="ARBA" id="ARBA00022723"/>
    </source>
</evidence>
<gene>
    <name evidence="4" type="primary">araD</name>
    <name evidence="4" type="ORF">Dpo_7c02480</name>
</gene>
<evidence type="ECO:0000313" key="5">
    <source>
        <dbReference type="Proteomes" id="UP000014216"/>
    </source>
</evidence>
<dbReference type="InterPro" id="IPR001303">
    <property type="entry name" value="Aldolase_II/adducin_N"/>
</dbReference>
<dbReference type="AlphaFoldDB" id="S0G3J1"/>
<dbReference type="RefSeq" id="WP_006967281.1">
    <property type="nucleotide sequence ID" value="NZ_APJX01000007.1"/>
</dbReference>
<dbReference type="GO" id="GO:0046872">
    <property type="term" value="F:metal ion binding"/>
    <property type="evidence" value="ECO:0007669"/>
    <property type="project" value="UniProtKB-KW"/>
</dbReference>
<dbReference type="GO" id="GO:0008742">
    <property type="term" value="F:L-ribulose-phosphate 4-epimerase activity"/>
    <property type="evidence" value="ECO:0007669"/>
    <property type="project" value="UniProtKB-EC"/>
</dbReference>
<keyword evidence="2" id="KW-0456">Lyase</keyword>
<dbReference type="PANTHER" id="PTHR22789">
    <property type="entry name" value="FUCULOSE PHOSPHATE ALDOLASE"/>
    <property type="match status" value="1"/>
</dbReference>
<reference evidence="4 5" key="1">
    <citation type="journal article" date="2013" name="Genome Announc.">
        <title>Draft Genome Sequence of Desulfotignum phosphitoxidans DSM 13687 Strain FiPS-3.</title>
        <authorList>
            <person name="Poehlein A."/>
            <person name="Daniel R."/>
            <person name="Simeonova D.D."/>
        </authorList>
    </citation>
    <scope>NUCLEOTIDE SEQUENCE [LARGE SCALE GENOMIC DNA]</scope>
    <source>
        <strain evidence="4 5">DSM 13687</strain>
    </source>
</reference>
<comment type="caution">
    <text evidence="4">The sequence shown here is derived from an EMBL/GenBank/DDBJ whole genome shotgun (WGS) entry which is preliminary data.</text>
</comment>
<dbReference type="GO" id="GO:0005829">
    <property type="term" value="C:cytosol"/>
    <property type="evidence" value="ECO:0007669"/>
    <property type="project" value="TreeGrafter"/>
</dbReference>
<dbReference type="Gene3D" id="3.40.225.10">
    <property type="entry name" value="Class II aldolase/adducin N-terminal domain"/>
    <property type="match status" value="1"/>
</dbReference>
<proteinExistence type="predicted"/>
<dbReference type="InterPro" id="IPR036409">
    <property type="entry name" value="Aldolase_II/adducin_N_sf"/>
</dbReference>
<dbReference type="GO" id="GO:0016832">
    <property type="term" value="F:aldehyde-lyase activity"/>
    <property type="evidence" value="ECO:0007669"/>
    <property type="project" value="TreeGrafter"/>
</dbReference>
<evidence type="ECO:0000313" key="4">
    <source>
        <dbReference type="EMBL" id="EMS78772.1"/>
    </source>
</evidence>
<organism evidence="4 5">
    <name type="scientific">Desulfotignum phosphitoxidans DSM 13687</name>
    <dbReference type="NCBI Taxonomy" id="1286635"/>
    <lineage>
        <taxon>Bacteria</taxon>
        <taxon>Pseudomonadati</taxon>
        <taxon>Thermodesulfobacteriota</taxon>
        <taxon>Desulfobacteria</taxon>
        <taxon>Desulfobacterales</taxon>
        <taxon>Desulfobacteraceae</taxon>
        <taxon>Desulfotignum</taxon>
    </lineage>
</organism>
<dbReference type="GO" id="GO:0019323">
    <property type="term" value="P:pentose catabolic process"/>
    <property type="evidence" value="ECO:0007669"/>
    <property type="project" value="TreeGrafter"/>
</dbReference>
<feature type="domain" description="Class II aldolase/adducin N-terminal" evidence="3">
    <location>
        <begin position="219"/>
        <end position="402"/>
    </location>
</feature>
<dbReference type="SMART" id="SM01007">
    <property type="entry name" value="Aldolase_II"/>
    <property type="match status" value="1"/>
</dbReference>
<protein>
    <submittedName>
        <fullName evidence="4">L-ribulose-5-phosphate 4-epimerase AraD</fullName>
        <ecNumber evidence="4">5.1.3.4</ecNumber>
    </submittedName>
</protein>
<keyword evidence="5" id="KW-1185">Reference proteome</keyword>
<dbReference type="EMBL" id="APJX01000007">
    <property type="protein sequence ID" value="EMS78772.1"/>
    <property type="molecule type" value="Genomic_DNA"/>
</dbReference>
<dbReference type="InterPro" id="IPR050197">
    <property type="entry name" value="Aldolase_class_II_sugar_metab"/>
</dbReference>
<sequence>MDDLVQKYADKLIHAGLATARGANAPLIGGKDQALVWNRTAREIPVLTSVFDRLAINSLVFLRPAPPYDRIIGFLAERALKTTGRITPTDCETRTFLHDLPVADQFTAQGMVQDLSRRKTVIILTKDRRGQSRGPAVIAPGTVTPEQGFVHVSSVCFACFVKFFSDYLTELKTGHTDPEMDAVYQQTLPFLEASQPGTVSPPSFSLMSGPFTDEAKATAAMSQAGKQVVADGLVDSYFGNISCCLNHTLYISQTGAALDELEGCIDPVPLDGSSSAGITASSELSAHLEIIARTGCRAILHGHPRFSVILSMDCDPDQKACCPFNTRCHTHCPVPRHIKNIPIVPGEVGTGPFGLCHTLPKAFDTSDTVIVYGHGVFATGDVDFIPAFSHMTAVETLCKNHYLEQVKQLTQRTKKSELS</sequence>